<dbReference type="Proteomes" id="UP000245735">
    <property type="component" value="Unassembled WGS sequence"/>
</dbReference>
<feature type="compositionally biased region" description="Basic and acidic residues" evidence="1">
    <location>
        <begin position="102"/>
        <end position="112"/>
    </location>
</feature>
<comment type="caution">
    <text evidence="3">The sequence shown here is derived from an EMBL/GenBank/DDBJ whole genome shotgun (WGS) entry which is preliminary data.</text>
</comment>
<accession>A0ABD6Y6Z3</accession>
<dbReference type="InterPro" id="IPR015940">
    <property type="entry name" value="UBA"/>
</dbReference>
<feature type="region of interest" description="Disordered" evidence="1">
    <location>
        <begin position="92"/>
        <end position="112"/>
    </location>
</feature>
<evidence type="ECO:0000259" key="2">
    <source>
        <dbReference type="PROSITE" id="PS50030"/>
    </source>
</evidence>
<organism evidence="3 4">
    <name type="scientific">Limosilactobacillus reuteri</name>
    <name type="common">Lactobacillus reuteri</name>
    <dbReference type="NCBI Taxonomy" id="1598"/>
    <lineage>
        <taxon>Bacteria</taxon>
        <taxon>Bacillati</taxon>
        <taxon>Bacillota</taxon>
        <taxon>Bacilli</taxon>
        <taxon>Lactobacillales</taxon>
        <taxon>Lactobacillaceae</taxon>
        <taxon>Limosilactobacillus</taxon>
    </lineage>
</organism>
<dbReference type="EMBL" id="QGHV01000022">
    <property type="protein sequence ID" value="PWT37532.1"/>
    <property type="molecule type" value="Genomic_DNA"/>
</dbReference>
<feature type="domain" description="UBA" evidence="2">
    <location>
        <begin position="50"/>
        <end position="90"/>
    </location>
</feature>
<evidence type="ECO:0000313" key="4">
    <source>
        <dbReference type="Proteomes" id="UP000245735"/>
    </source>
</evidence>
<gene>
    <name evidence="3" type="ORF">DKZ35_04775</name>
</gene>
<evidence type="ECO:0000313" key="3">
    <source>
        <dbReference type="EMBL" id="PWT37532.1"/>
    </source>
</evidence>
<sequence length="112" mass="12801">MDITKTRKQGNAVMVTVPKAFNVSEGTKLRPRLTDKGIFYEFVNEDDFFDFDEDILKDLVAQGYEGQKLISKFKEMKKDIPTAMDKLIDAAEKEAANSNPMSREEFEKEIGL</sequence>
<dbReference type="AlphaFoldDB" id="A0ABD6Y6Z3"/>
<evidence type="ECO:0000256" key="1">
    <source>
        <dbReference type="SAM" id="MobiDB-lite"/>
    </source>
</evidence>
<protein>
    <submittedName>
        <fullName evidence="3">Toxin-antitoxin system</fullName>
    </submittedName>
</protein>
<name>A0ABD6Y6Z3_LIMRT</name>
<reference evidence="4" key="1">
    <citation type="journal article" date="2018" name="Front. Microbiol.">
        <title>Comparative Genomics of the Herbivore Gut Symbiont Lactobacillus reuteri Reveals Genetic Diversity and Lifestyle Adaptation.</title>
        <authorList>
            <person name="Zhao J."/>
        </authorList>
    </citation>
    <scope>NUCLEOTIDE SEQUENCE [LARGE SCALE GENOMIC DNA]</scope>
    <source>
        <strain evidence="4">LR9</strain>
    </source>
</reference>
<dbReference type="PROSITE" id="PS50030">
    <property type="entry name" value="UBA"/>
    <property type="match status" value="1"/>
</dbReference>
<dbReference type="RefSeq" id="WP_109883880.1">
    <property type="nucleotide sequence ID" value="NZ_QGHR01000010.1"/>
</dbReference>
<proteinExistence type="predicted"/>